<accession>A0A2S0VUP2</accession>
<dbReference type="GO" id="GO:0015408">
    <property type="term" value="F:ABC-type ferric iron transporter activity"/>
    <property type="evidence" value="ECO:0007669"/>
    <property type="project" value="InterPro"/>
</dbReference>
<dbReference type="InterPro" id="IPR050093">
    <property type="entry name" value="ABC_SmlMolc_Importer"/>
</dbReference>
<keyword evidence="7" id="KW-0406">Ion transport</keyword>
<dbReference type="InterPro" id="IPR017871">
    <property type="entry name" value="ABC_transporter-like_CS"/>
</dbReference>
<dbReference type="SMART" id="SM00382">
    <property type="entry name" value="AAA"/>
    <property type="match status" value="1"/>
</dbReference>
<evidence type="ECO:0000256" key="3">
    <source>
        <dbReference type="ARBA" id="ARBA00022496"/>
    </source>
</evidence>
<evidence type="ECO:0000256" key="7">
    <source>
        <dbReference type="ARBA" id="ARBA00023065"/>
    </source>
</evidence>
<evidence type="ECO:0000256" key="1">
    <source>
        <dbReference type="ARBA" id="ARBA00022448"/>
    </source>
</evidence>
<protein>
    <submittedName>
        <fullName evidence="10">ABC transporter</fullName>
    </submittedName>
</protein>
<keyword evidence="1" id="KW-0813">Transport</keyword>
<evidence type="ECO:0000256" key="5">
    <source>
        <dbReference type="ARBA" id="ARBA00022840"/>
    </source>
</evidence>
<evidence type="ECO:0000256" key="8">
    <source>
        <dbReference type="ARBA" id="ARBA00023136"/>
    </source>
</evidence>
<keyword evidence="3" id="KW-0410">Iron transport</keyword>
<keyword evidence="2" id="KW-1003">Cell membrane</keyword>
<dbReference type="CDD" id="cd03259">
    <property type="entry name" value="ABC_Carb_Solutes_like"/>
    <property type="match status" value="1"/>
</dbReference>
<evidence type="ECO:0000259" key="9">
    <source>
        <dbReference type="PROSITE" id="PS50893"/>
    </source>
</evidence>
<evidence type="ECO:0000313" key="10">
    <source>
        <dbReference type="EMBL" id="AWB67946.1"/>
    </source>
</evidence>
<keyword evidence="5" id="KW-0067">ATP-binding</keyword>
<feature type="domain" description="ABC transporter" evidence="9">
    <location>
        <begin position="10"/>
        <end position="242"/>
    </location>
</feature>
<dbReference type="InterPro" id="IPR027417">
    <property type="entry name" value="P-loop_NTPase"/>
</dbReference>
<dbReference type="InterPro" id="IPR003439">
    <property type="entry name" value="ABC_transporter-like_ATP-bd"/>
</dbReference>
<dbReference type="Pfam" id="PF00005">
    <property type="entry name" value="ABC_tran"/>
    <property type="match status" value="1"/>
</dbReference>
<dbReference type="InterPro" id="IPR015853">
    <property type="entry name" value="ABC_transpr_FbpC"/>
</dbReference>
<dbReference type="InterPro" id="IPR003593">
    <property type="entry name" value="AAA+_ATPase"/>
</dbReference>
<dbReference type="KEGG" id="cate:C2869_16630"/>
<keyword evidence="6" id="KW-0408">Iron</keyword>
<dbReference type="Pfam" id="PF08402">
    <property type="entry name" value="TOBE_2"/>
    <property type="match status" value="1"/>
</dbReference>
<evidence type="ECO:0000313" key="11">
    <source>
        <dbReference type="Proteomes" id="UP000244441"/>
    </source>
</evidence>
<evidence type="ECO:0000256" key="6">
    <source>
        <dbReference type="ARBA" id="ARBA00023004"/>
    </source>
</evidence>
<reference evidence="10 11" key="1">
    <citation type="submission" date="2018-01" db="EMBL/GenBank/DDBJ databases">
        <title>Genome sequence of a Cantenovulum-like bacteria.</title>
        <authorList>
            <person name="Tan W.R."/>
            <person name="Lau N.-S."/>
            <person name="Go F."/>
            <person name="Amirul A.-A.A."/>
        </authorList>
    </citation>
    <scope>NUCLEOTIDE SEQUENCE [LARGE SCALE GENOMIC DNA]</scope>
    <source>
        <strain evidence="10 11">CCB-QB4</strain>
    </source>
</reference>
<dbReference type="PANTHER" id="PTHR42781:SF4">
    <property type="entry name" value="SPERMIDINE_PUTRESCINE IMPORT ATP-BINDING PROTEIN POTA"/>
    <property type="match status" value="1"/>
</dbReference>
<dbReference type="PROSITE" id="PS50893">
    <property type="entry name" value="ABC_TRANSPORTER_2"/>
    <property type="match status" value="1"/>
</dbReference>
<dbReference type="FunFam" id="3.40.50.300:FF:000425">
    <property type="entry name" value="Probable ABC transporter, ATP-binding subunit"/>
    <property type="match status" value="1"/>
</dbReference>
<dbReference type="SUPFAM" id="SSF50331">
    <property type="entry name" value="MOP-like"/>
    <property type="match status" value="1"/>
</dbReference>
<evidence type="ECO:0000256" key="2">
    <source>
        <dbReference type="ARBA" id="ARBA00022475"/>
    </source>
</evidence>
<dbReference type="InterPro" id="IPR008995">
    <property type="entry name" value="Mo/tungstate-bd_C_term_dom"/>
</dbReference>
<dbReference type="Proteomes" id="UP000244441">
    <property type="component" value="Chromosome"/>
</dbReference>
<proteinExistence type="predicted"/>
<dbReference type="RefSeq" id="WP_108604011.1">
    <property type="nucleotide sequence ID" value="NZ_CP026604.1"/>
</dbReference>
<dbReference type="GO" id="GO:0015697">
    <property type="term" value="P:quaternary ammonium group transport"/>
    <property type="evidence" value="ECO:0007669"/>
    <property type="project" value="UniProtKB-ARBA"/>
</dbReference>
<organism evidence="10 11">
    <name type="scientific">Saccharobesus litoralis</name>
    <dbReference type="NCBI Taxonomy" id="2172099"/>
    <lineage>
        <taxon>Bacteria</taxon>
        <taxon>Pseudomonadati</taxon>
        <taxon>Pseudomonadota</taxon>
        <taxon>Gammaproteobacteria</taxon>
        <taxon>Alteromonadales</taxon>
        <taxon>Alteromonadaceae</taxon>
        <taxon>Saccharobesus</taxon>
    </lineage>
</organism>
<dbReference type="EMBL" id="CP026604">
    <property type="protein sequence ID" value="AWB67946.1"/>
    <property type="molecule type" value="Genomic_DNA"/>
</dbReference>
<gene>
    <name evidence="10" type="ORF">C2869_16630</name>
</gene>
<dbReference type="GO" id="GO:0005524">
    <property type="term" value="F:ATP binding"/>
    <property type="evidence" value="ECO:0007669"/>
    <property type="project" value="UniProtKB-KW"/>
</dbReference>
<keyword evidence="11" id="KW-1185">Reference proteome</keyword>
<keyword evidence="8" id="KW-0472">Membrane</keyword>
<sequence>MSENQQHPALQVNKIHVSYGRQPVLKGIDFCLEQGEILCLLGPSGCGKTTILKSLAGLISLDSGDIKIKQQVVSSASKQVAAEKRNLGMLFQDYALFPHLTVADNITYGLSKVAKADKTKRLHELLELVQLYGQESKYPHQLSGGQQQRVALARSLAYHPDLLLLDEPFSNIDNKVKFELIEQVRDIIKKANVAAIFVSHSKEEAYAFADKVAILNQGVLEQVDAPEVLYHAPKSEFVAAFMGAINKVTIANLAPQQRHNLKEELHCAERVGFRPEHIGVVTSDAGDPVAENQISAILSSKRFVGSYYQLKLDTPYGAWLANYANGADLQVGQSVNLQVDWHQAIAL</sequence>
<name>A0A2S0VUP2_9ALTE</name>
<keyword evidence="4" id="KW-0547">Nucleotide-binding</keyword>
<dbReference type="GO" id="GO:0016887">
    <property type="term" value="F:ATP hydrolysis activity"/>
    <property type="evidence" value="ECO:0007669"/>
    <property type="project" value="InterPro"/>
</dbReference>
<dbReference type="SUPFAM" id="SSF52540">
    <property type="entry name" value="P-loop containing nucleoside triphosphate hydrolases"/>
    <property type="match status" value="1"/>
</dbReference>
<dbReference type="Gene3D" id="3.40.50.300">
    <property type="entry name" value="P-loop containing nucleotide triphosphate hydrolases"/>
    <property type="match status" value="1"/>
</dbReference>
<evidence type="ECO:0000256" key="4">
    <source>
        <dbReference type="ARBA" id="ARBA00022741"/>
    </source>
</evidence>
<dbReference type="GO" id="GO:0043190">
    <property type="term" value="C:ATP-binding cassette (ABC) transporter complex"/>
    <property type="evidence" value="ECO:0007669"/>
    <property type="project" value="InterPro"/>
</dbReference>
<dbReference type="PANTHER" id="PTHR42781">
    <property type="entry name" value="SPERMIDINE/PUTRESCINE IMPORT ATP-BINDING PROTEIN POTA"/>
    <property type="match status" value="1"/>
</dbReference>
<dbReference type="OrthoDB" id="9802264at2"/>
<dbReference type="AlphaFoldDB" id="A0A2S0VUP2"/>
<dbReference type="PROSITE" id="PS00211">
    <property type="entry name" value="ABC_TRANSPORTER_1"/>
    <property type="match status" value="1"/>
</dbReference>
<dbReference type="InterPro" id="IPR013611">
    <property type="entry name" value="Transp-assoc_OB_typ2"/>
</dbReference>